<dbReference type="GO" id="GO:0005615">
    <property type="term" value="C:extracellular space"/>
    <property type="evidence" value="ECO:0007669"/>
    <property type="project" value="TreeGrafter"/>
</dbReference>
<dbReference type="Gene3D" id="3.15.10.30">
    <property type="entry name" value="Haemolymph juvenile hormone binding protein"/>
    <property type="match status" value="1"/>
</dbReference>
<reference evidence="2 3" key="1">
    <citation type="submission" date="2023-03" db="EMBL/GenBank/DDBJ databases">
        <title>High recombination rates correlate with genetic variation in Cardiocondyla obscurior ants.</title>
        <authorList>
            <person name="Errbii M."/>
        </authorList>
    </citation>
    <scope>NUCLEOTIDE SEQUENCE [LARGE SCALE GENOMIC DNA]</scope>
    <source>
        <strain evidence="2">Alpha-2009</strain>
        <tissue evidence="2">Whole body</tissue>
    </source>
</reference>
<dbReference type="AlphaFoldDB" id="A0AAW2H2R7"/>
<keyword evidence="1" id="KW-0732">Signal</keyword>
<comment type="caution">
    <text evidence="2">The sequence shown here is derived from an EMBL/GenBank/DDBJ whole genome shotgun (WGS) entry which is preliminary data.</text>
</comment>
<evidence type="ECO:0008006" key="4">
    <source>
        <dbReference type="Google" id="ProtNLM"/>
    </source>
</evidence>
<accession>A0AAW2H2R7</accession>
<evidence type="ECO:0000256" key="1">
    <source>
        <dbReference type="SAM" id="SignalP"/>
    </source>
</evidence>
<dbReference type="InterPro" id="IPR038606">
    <property type="entry name" value="To_sf"/>
</dbReference>
<sequence>MSLYTLNIFCVFTFGLFLAGETKFPAATCKRDLTDYSACLRRALEEAWPLFVKGLPEYDFPSLDPLVFEHATATLKLGEIRGEIIATNLTAIGLSKAHFSDVRAHYLDDVFNLEIDVDVPWLYAEGGVNVNGSLNVFKITGKGHFNETLGDVRGTWYMTGHVVNDTWIIEHFRVTPSIGTFKIYFDNLLDQSKEFNDLVVNFVNQYWPALYRVILPILADIYDPWLVEFPNKLFSKVPFSEIFP</sequence>
<dbReference type="Pfam" id="PF06585">
    <property type="entry name" value="JHBP"/>
    <property type="match status" value="1"/>
</dbReference>
<proteinExistence type="predicted"/>
<dbReference type="InterPro" id="IPR010562">
    <property type="entry name" value="Haemolymph_juvenile_hormone-bd"/>
</dbReference>
<dbReference type="PANTHER" id="PTHR11008">
    <property type="entry name" value="PROTEIN TAKEOUT-LIKE PROTEIN"/>
    <property type="match status" value="1"/>
</dbReference>
<dbReference type="PANTHER" id="PTHR11008:SF18">
    <property type="entry name" value="BCDNA.GH05536-RELATED"/>
    <property type="match status" value="1"/>
</dbReference>
<gene>
    <name evidence="2" type="ORF">PUN28_000991</name>
</gene>
<protein>
    <recommendedName>
        <fullName evidence="4">Circadian clock-controlled protein</fullName>
    </recommendedName>
</protein>
<organism evidence="2 3">
    <name type="scientific">Cardiocondyla obscurior</name>
    <dbReference type="NCBI Taxonomy" id="286306"/>
    <lineage>
        <taxon>Eukaryota</taxon>
        <taxon>Metazoa</taxon>
        <taxon>Ecdysozoa</taxon>
        <taxon>Arthropoda</taxon>
        <taxon>Hexapoda</taxon>
        <taxon>Insecta</taxon>
        <taxon>Pterygota</taxon>
        <taxon>Neoptera</taxon>
        <taxon>Endopterygota</taxon>
        <taxon>Hymenoptera</taxon>
        <taxon>Apocrita</taxon>
        <taxon>Aculeata</taxon>
        <taxon>Formicoidea</taxon>
        <taxon>Formicidae</taxon>
        <taxon>Myrmicinae</taxon>
        <taxon>Cardiocondyla</taxon>
    </lineage>
</organism>
<dbReference type="Proteomes" id="UP001430953">
    <property type="component" value="Unassembled WGS sequence"/>
</dbReference>
<feature type="signal peptide" evidence="1">
    <location>
        <begin position="1"/>
        <end position="19"/>
    </location>
</feature>
<name>A0AAW2H2R7_9HYME</name>
<evidence type="ECO:0000313" key="2">
    <source>
        <dbReference type="EMBL" id="KAL0133716.1"/>
    </source>
</evidence>
<dbReference type="EMBL" id="JADYXP020000001">
    <property type="protein sequence ID" value="KAL0133716.1"/>
    <property type="molecule type" value="Genomic_DNA"/>
</dbReference>
<keyword evidence="3" id="KW-1185">Reference proteome</keyword>
<evidence type="ECO:0000313" key="3">
    <source>
        <dbReference type="Proteomes" id="UP001430953"/>
    </source>
</evidence>
<feature type="chain" id="PRO_5043385538" description="Circadian clock-controlled protein" evidence="1">
    <location>
        <begin position="20"/>
        <end position="244"/>
    </location>
</feature>
<dbReference type="SMART" id="SM00700">
    <property type="entry name" value="JHBP"/>
    <property type="match status" value="1"/>
</dbReference>